<dbReference type="InParanoid" id="A0A6J2RYW3"/>
<dbReference type="PANTHER" id="PTHR23044">
    <property type="entry name" value="3'-5' EXONUCLEASE ERI1-RELATED"/>
    <property type="match status" value="1"/>
</dbReference>
<evidence type="ECO:0000256" key="1">
    <source>
        <dbReference type="ARBA" id="ARBA00001946"/>
    </source>
</evidence>
<dbReference type="FunCoup" id="A0A6J2RYW3">
    <property type="interactions" value="594"/>
</dbReference>
<feature type="domain" description="GRF-type" evidence="14">
    <location>
        <begin position="633"/>
        <end position="682"/>
    </location>
</feature>
<evidence type="ECO:0000256" key="13">
    <source>
        <dbReference type="SAM" id="MobiDB-lite"/>
    </source>
</evidence>
<evidence type="ECO:0000256" key="5">
    <source>
        <dbReference type="ARBA" id="ARBA00022801"/>
    </source>
</evidence>
<feature type="region of interest" description="Disordered" evidence="13">
    <location>
        <begin position="505"/>
        <end position="529"/>
    </location>
</feature>
<protein>
    <recommendedName>
        <fullName evidence="10">ERI1 exoribonuclease 2</fullName>
    </recommendedName>
    <alternativeName>
        <fullName evidence="11">Exonuclease domain-containing protein 1</fullName>
    </alternativeName>
</protein>
<feature type="region of interest" description="Disordered" evidence="13">
    <location>
        <begin position="248"/>
        <end position="285"/>
    </location>
</feature>
<dbReference type="InterPro" id="IPR036397">
    <property type="entry name" value="RNaseH_sf"/>
</dbReference>
<dbReference type="RefSeq" id="XP_029315531.1">
    <property type="nucleotide sequence ID" value="XM_029459671.1"/>
</dbReference>
<evidence type="ECO:0000256" key="7">
    <source>
        <dbReference type="ARBA" id="ARBA00022839"/>
    </source>
</evidence>
<comment type="cofactor">
    <cofactor evidence="1">
        <name>Mg(2+)</name>
        <dbReference type="ChEBI" id="CHEBI:18420"/>
    </cofactor>
</comment>
<dbReference type="KEGG" id="cgob:115026703"/>
<dbReference type="GeneID" id="115026703"/>
<dbReference type="Proteomes" id="UP000504630">
    <property type="component" value="Chromosome 1"/>
</dbReference>
<dbReference type="PROSITE" id="PS51999">
    <property type="entry name" value="ZF_GRF"/>
    <property type="match status" value="1"/>
</dbReference>
<dbReference type="SMART" id="SM00479">
    <property type="entry name" value="EXOIII"/>
    <property type="match status" value="1"/>
</dbReference>
<dbReference type="CDD" id="cd06133">
    <property type="entry name" value="ERI-1_3'hExo_like"/>
    <property type="match status" value="1"/>
</dbReference>
<evidence type="ECO:0000256" key="11">
    <source>
        <dbReference type="ARBA" id="ARBA00083876"/>
    </source>
</evidence>
<evidence type="ECO:0000313" key="16">
    <source>
        <dbReference type="RefSeq" id="XP_029315531.1"/>
    </source>
</evidence>
<comment type="similarity">
    <text evidence="9">Belongs to the ERI2 family.</text>
</comment>
<feature type="compositionally biased region" description="Polar residues" evidence="13">
    <location>
        <begin position="267"/>
        <end position="280"/>
    </location>
</feature>
<evidence type="ECO:0000259" key="14">
    <source>
        <dbReference type="PROSITE" id="PS51999"/>
    </source>
</evidence>
<organism evidence="15 16">
    <name type="scientific">Cottoperca gobio</name>
    <name type="common">Frogmouth</name>
    <name type="synonym">Aphritis gobio</name>
    <dbReference type="NCBI Taxonomy" id="56716"/>
    <lineage>
        <taxon>Eukaryota</taxon>
        <taxon>Metazoa</taxon>
        <taxon>Chordata</taxon>
        <taxon>Craniata</taxon>
        <taxon>Vertebrata</taxon>
        <taxon>Euteleostomi</taxon>
        <taxon>Actinopterygii</taxon>
        <taxon>Neopterygii</taxon>
        <taxon>Teleostei</taxon>
        <taxon>Neoteleostei</taxon>
        <taxon>Acanthomorphata</taxon>
        <taxon>Eupercaria</taxon>
        <taxon>Perciformes</taxon>
        <taxon>Notothenioidei</taxon>
        <taxon>Bovichtidae</taxon>
        <taxon>Cottoperca</taxon>
    </lineage>
</organism>
<keyword evidence="3" id="KW-0479">Metal-binding</keyword>
<accession>A0A6J2RYW3</accession>
<sequence>MSTKKLARELGLLRQRSQSSNGSKKSLLSNQIFAYLIVIDFESTCWREKNNYGQEIIEFPAVLLNTSTGEVESEFHTYVQPQERPVLSEFCTALTGIKQMQVEAGIPLQICLSRFNRWLQNLQLQMGVVFFNSRQSSSAPSPSQKRCTFVTWSDWDLGVCLQYECKRKQLHKPDVLNSWIDLRSTYRLFYDRKPKGLNGALQDLGIQFSGREHSGLDDSRNTAHLASRMMRDGCVMKITRSLEKTPSMVKPMFGNTTADDKKEKSSAENATTTNKPSSSEIPPKSCQIKSCSENITRYLNTKENASSAQICQSLISPKTLLNGTTTPQWGCSRRSDTAVAVANISSSVMINCPSPRNNNNSLVLCSSTLGCLSNLPQPNLPSEEEAAELLVETEDRCGSYDDVVLEGDDDDGDDGVSIEFDGGCPVWEEPDDAHSAGSQVTLRDKIRENTESVENKFKTQKMTSESSTTCRPTKKTSHIKVSNHLNERQHSTISEHNTFAVPETVTRDSKSNQHKTGLQVQGKSYVSHKSCETNTPSLLRHKPFIPEKTSTPYTLFSRPKAVVTQHPKHKETPKSSFTIYTDPPKPSRPSSCGSFCSKNVLSSLTTRVLSSRNNNSSISGTIKGGQRITSPLCACGRRAKRQLVSNGGPNHGRGFFCCPVRRSGSGGRIQKGCEFFKWESALLKSSSVAAAAVGSSVSLCQIDSTLRRRPPQRSTLRKSY</sequence>
<evidence type="ECO:0000256" key="12">
    <source>
        <dbReference type="PROSITE-ProRule" id="PRU01343"/>
    </source>
</evidence>
<dbReference type="InterPro" id="IPR051274">
    <property type="entry name" value="3-5_Exoribonuclease"/>
</dbReference>
<dbReference type="OrthoDB" id="448399at2759"/>
<gene>
    <name evidence="16" type="primary">eri2</name>
</gene>
<dbReference type="GO" id="GO:0003676">
    <property type="term" value="F:nucleic acid binding"/>
    <property type="evidence" value="ECO:0007669"/>
    <property type="project" value="InterPro"/>
</dbReference>
<evidence type="ECO:0000256" key="4">
    <source>
        <dbReference type="ARBA" id="ARBA00022771"/>
    </source>
</evidence>
<dbReference type="FunFam" id="3.30.420.10:FF:000062">
    <property type="entry name" value="ERI1 exoribonuclease 2 isoform X1"/>
    <property type="match status" value="1"/>
</dbReference>
<feature type="region of interest" description="Disordered" evidence="13">
    <location>
        <begin position="455"/>
        <end position="477"/>
    </location>
</feature>
<evidence type="ECO:0000256" key="8">
    <source>
        <dbReference type="ARBA" id="ARBA00022842"/>
    </source>
</evidence>
<keyword evidence="8" id="KW-0460">Magnesium</keyword>
<feature type="region of interest" description="Disordered" evidence="13">
    <location>
        <begin position="560"/>
        <end position="583"/>
    </location>
</feature>
<keyword evidence="6" id="KW-0862">Zinc</keyword>
<dbReference type="InterPro" id="IPR047201">
    <property type="entry name" value="ERI-1_3'hExo-like"/>
</dbReference>
<keyword evidence="2" id="KW-0540">Nuclease</keyword>
<dbReference type="SUPFAM" id="SSF53098">
    <property type="entry name" value="Ribonuclease H-like"/>
    <property type="match status" value="1"/>
</dbReference>
<name>A0A6J2RYW3_COTGO</name>
<keyword evidence="15" id="KW-1185">Reference proteome</keyword>
<dbReference type="GO" id="GO:0000175">
    <property type="term" value="F:3'-5'-RNA exonuclease activity"/>
    <property type="evidence" value="ECO:0007669"/>
    <property type="project" value="InterPro"/>
</dbReference>
<keyword evidence="7" id="KW-0269">Exonuclease</keyword>
<feature type="compositionally biased region" description="Polar residues" evidence="13">
    <location>
        <begin position="460"/>
        <end position="471"/>
    </location>
</feature>
<dbReference type="PANTHER" id="PTHR23044:SF61">
    <property type="entry name" value="3'-5' EXORIBONUCLEASE 1-RELATED"/>
    <property type="match status" value="1"/>
</dbReference>
<proteinExistence type="inferred from homology"/>
<keyword evidence="5" id="KW-0378">Hydrolase</keyword>
<dbReference type="InterPro" id="IPR013520">
    <property type="entry name" value="Ribonucl_H"/>
</dbReference>
<dbReference type="Pfam" id="PF00929">
    <property type="entry name" value="RNase_T"/>
    <property type="match status" value="2"/>
</dbReference>
<evidence type="ECO:0000256" key="2">
    <source>
        <dbReference type="ARBA" id="ARBA00022722"/>
    </source>
</evidence>
<feature type="compositionally biased region" description="Polar residues" evidence="13">
    <location>
        <begin position="514"/>
        <end position="524"/>
    </location>
</feature>
<evidence type="ECO:0000256" key="3">
    <source>
        <dbReference type="ARBA" id="ARBA00022723"/>
    </source>
</evidence>
<reference evidence="16" key="1">
    <citation type="submission" date="2025-08" db="UniProtKB">
        <authorList>
            <consortium name="RefSeq"/>
        </authorList>
    </citation>
    <scope>IDENTIFICATION</scope>
</reference>
<keyword evidence="4 12" id="KW-0863">Zinc-finger</keyword>
<dbReference type="Gene3D" id="3.30.420.10">
    <property type="entry name" value="Ribonuclease H-like superfamily/Ribonuclease H"/>
    <property type="match status" value="1"/>
</dbReference>
<dbReference type="InterPro" id="IPR010666">
    <property type="entry name" value="Znf_GRF"/>
</dbReference>
<evidence type="ECO:0000256" key="6">
    <source>
        <dbReference type="ARBA" id="ARBA00022833"/>
    </source>
</evidence>
<evidence type="ECO:0000256" key="9">
    <source>
        <dbReference type="ARBA" id="ARBA00038042"/>
    </source>
</evidence>
<dbReference type="GO" id="GO:0008270">
    <property type="term" value="F:zinc ion binding"/>
    <property type="evidence" value="ECO:0007669"/>
    <property type="project" value="UniProtKB-KW"/>
</dbReference>
<dbReference type="CTD" id="112479"/>
<evidence type="ECO:0000256" key="10">
    <source>
        <dbReference type="ARBA" id="ARBA00068097"/>
    </source>
</evidence>
<dbReference type="AlphaFoldDB" id="A0A6J2RYW3"/>
<evidence type="ECO:0000313" key="15">
    <source>
        <dbReference type="Proteomes" id="UP000504630"/>
    </source>
</evidence>
<dbReference type="InterPro" id="IPR012337">
    <property type="entry name" value="RNaseH-like_sf"/>
</dbReference>
<dbReference type="Pfam" id="PF06839">
    <property type="entry name" value="Zn_ribbon_GRF"/>
    <property type="match status" value="1"/>
</dbReference>